<dbReference type="AlphaFoldDB" id="A0A811XZH5"/>
<evidence type="ECO:0000313" key="2">
    <source>
        <dbReference type="Proteomes" id="UP000645828"/>
    </source>
</evidence>
<dbReference type="EMBL" id="CAJHUB010000653">
    <property type="protein sequence ID" value="CAD7669332.1"/>
    <property type="molecule type" value="Genomic_DNA"/>
</dbReference>
<gene>
    <name evidence="1" type="ORF">NYPRO_LOCUS2126</name>
</gene>
<dbReference type="Proteomes" id="UP000645828">
    <property type="component" value="Unassembled WGS sequence"/>
</dbReference>
<reference evidence="1" key="1">
    <citation type="submission" date="2020-12" db="EMBL/GenBank/DDBJ databases">
        <authorList>
            <consortium name="Molecular Ecology Group"/>
        </authorList>
    </citation>
    <scope>NUCLEOTIDE SEQUENCE</scope>
    <source>
        <strain evidence="1">TBG_1078</strain>
    </source>
</reference>
<name>A0A811XZH5_NYCPR</name>
<organism evidence="1 2">
    <name type="scientific">Nyctereutes procyonoides</name>
    <name type="common">Raccoon dog</name>
    <name type="synonym">Canis procyonoides</name>
    <dbReference type="NCBI Taxonomy" id="34880"/>
    <lineage>
        <taxon>Eukaryota</taxon>
        <taxon>Metazoa</taxon>
        <taxon>Chordata</taxon>
        <taxon>Craniata</taxon>
        <taxon>Vertebrata</taxon>
        <taxon>Euteleostomi</taxon>
        <taxon>Mammalia</taxon>
        <taxon>Eutheria</taxon>
        <taxon>Laurasiatheria</taxon>
        <taxon>Carnivora</taxon>
        <taxon>Caniformia</taxon>
        <taxon>Canidae</taxon>
        <taxon>Nyctereutes</taxon>
    </lineage>
</organism>
<comment type="caution">
    <text evidence="1">The sequence shown here is derived from an EMBL/GenBank/DDBJ whole genome shotgun (WGS) entry which is preliminary data.</text>
</comment>
<proteinExistence type="predicted"/>
<sequence length="176" mass="19589">MAAEDKEAAEWSDQQGNQEERLRAWRQLQGLVLKFTPHPCWKSDGPLRSCAPVYAARFHTSCNASLLPSRLPPSQEERDVSGARQIATKLFLLAEMHLFLLNKEGLFLHGLLEVHLFKLCRSLDIARSLHMSALSSSYLCAMVTEVARRTASVASTTAGGSLMIMNHFHLHISTSS</sequence>
<keyword evidence="2" id="KW-1185">Reference proteome</keyword>
<evidence type="ECO:0000313" key="1">
    <source>
        <dbReference type="EMBL" id="CAD7669332.1"/>
    </source>
</evidence>
<accession>A0A811XZH5</accession>
<protein>
    <submittedName>
        <fullName evidence="1">(raccoon dog) hypothetical protein</fullName>
    </submittedName>
</protein>